<evidence type="ECO:0000313" key="1">
    <source>
        <dbReference type="EMBL" id="CAG8792407.1"/>
    </source>
</evidence>
<keyword evidence="2" id="KW-1185">Reference proteome</keyword>
<gene>
    <name evidence="1" type="ORF">GMARGA_LOCUS21444</name>
</gene>
<comment type="caution">
    <text evidence="1">The sequence shown here is derived from an EMBL/GenBank/DDBJ whole genome shotgun (WGS) entry which is preliminary data.</text>
</comment>
<evidence type="ECO:0000313" key="2">
    <source>
        <dbReference type="Proteomes" id="UP000789901"/>
    </source>
</evidence>
<proteinExistence type="predicted"/>
<reference evidence="1 2" key="1">
    <citation type="submission" date="2021-06" db="EMBL/GenBank/DDBJ databases">
        <authorList>
            <person name="Kallberg Y."/>
            <person name="Tangrot J."/>
            <person name="Rosling A."/>
        </authorList>
    </citation>
    <scope>NUCLEOTIDE SEQUENCE [LARGE SCALE GENOMIC DNA]</scope>
    <source>
        <strain evidence="1 2">120-4 pot B 10/14</strain>
    </source>
</reference>
<name>A0ABN7VQ35_GIGMA</name>
<sequence>KFDEYTLKKTRKFNSTSSRKFQSFTIDIPDEALNIETALRFERMDFAEKSTSRTKGRLARWTSACQKIFSITNLNPENIHYAAGNFHFYICNEKIYIAEILAVFKKYGTSYRRAESLDGLNANRIHAILYQQDILNQYEFLRIVDPLKLQYAVEEYPFRFIRSLGKVEVKSKTTSFFLGRYVTLSAIQLQLYKKSMEEIIRIESGVMDAEALMKKNLE</sequence>
<organism evidence="1 2">
    <name type="scientific">Gigaspora margarita</name>
    <dbReference type="NCBI Taxonomy" id="4874"/>
    <lineage>
        <taxon>Eukaryota</taxon>
        <taxon>Fungi</taxon>
        <taxon>Fungi incertae sedis</taxon>
        <taxon>Mucoromycota</taxon>
        <taxon>Glomeromycotina</taxon>
        <taxon>Glomeromycetes</taxon>
        <taxon>Diversisporales</taxon>
        <taxon>Gigasporaceae</taxon>
        <taxon>Gigaspora</taxon>
    </lineage>
</organism>
<dbReference type="EMBL" id="CAJVQB010019821">
    <property type="protein sequence ID" value="CAG8792407.1"/>
    <property type="molecule type" value="Genomic_DNA"/>
</dbReference>
<dbReference type="Proteomes" id="UP000789901">
    <property type="component" value="Unassembled WGS sequence"/>
</dbReference>
<accession>A0ABN7VQ35</accession>
<feature type="non-terminal residue" evidence="1">
    <location>
        <position position="1"/>
    </location>
</feature>
<protein>
    <submittedName>
        <fullName evidence="1">24077_t:CDS:1</fullName>
    </submittedName>
</protein>